<sequence length="98" mass="11504">MKTSFDSLYRDNWSYIGITLHTEMGRTRNAKTVTLFFSFYKLSSNYINYKTKKNQLSLSTKDNPRNSNKKSSPTRHHLQRLQPILLPSNKHLSRAILN</sequence>
<accession>A0A2P2ML63</accession>
<proteinExistence type="predicted"/>
<dbReference type="EMBL" id="GGEC01050428">
    <property type="protein sequence ID" value="MBX30912.1"/>
    <property type="molecule type" value="Transcribed_RNA"/>
</dbReference>
<organism evidence="2">
    <name type="scientific">Rhizophora mucronata</name>
    <name type="common">Asiatic mangrove</name>
    <dbReference type="NCBI Taxonomy" id="61149"/>
    <lineage>
        <taxon>Eukaryota</taxon>
        <taxon>Viridiplantae</taxon>
        <taxon>Streptophyta</taxon>
        <taxon>Embryophyta</taxon>
        <taxon>Tracheophyta</taxon>
        <taxon>Spermatophyta</taxon>
        <taxon>Magnoliopsida</taxon>
        <taxon>eudicotyledons</taxon>
        <taxon>Gunneridae</taxon>
        <taxon>Pentapetalae</taxon>
        <taxon>rosids</taxon>
        <taxon>fabids</taxon>
        <taxon>Malpighiales</taxon>
        <taxon>Rhizophoraceae</taxon>
        <taxon>Rhizophora</taxon>
    </lineage>
</organism>
<feature type="compositionally biased region" description="Polar residues" evidence="1">
    <location>
        <begin position="56"/>
        <end position="71"/>
    </location>
</feature>
<reference evidence="2" key="1">
    <citation type="submission" date="2018-02" db="EMBL/GenBank/DDBJ databases">
        <title>Rhizophora mucronata_Transcriptome.</title>
        <authorList>
            <person name="Meera S.P."/>
            <person name="Sreeshan A."/>
            <person name="Augustine A."/>
        </authorList>
    </citation>
    <scope>NUCLEOTIDE SEQUENCE</scope>
    <source>
        <tissue evidence="2">Leaf</tissue>
    </source>
</reference>
<evidence type="ECO:0000313" key="2">
    <source>
        <dbReference type="EMBL" id="MBX30912.1"/>
    </source>
</evidence>
<dbReference type="AlphaFoldDB" id="A0A2P2ML63"/>
<name>A0A2P2ML63_RHIMU</name>
<evidence type="ECO:0000256" key="1">
    <source>
        <dbReference type="SAM" id="MobiDB-lite"/>
    </source>
</evidence>
<protein>
    <submittedName>
        <fullName evidence="2">Uncharacterized protein</fullName>
    </submittedName>
</protein>
<feature type="region of interest" description="Disordered" evidence="1">
    <location>
        <begin position="56"/>
        <end position="83"/>
    </location>
</feature>